<name>A0A397TEF6_9GLOM</name>
<reference evidence="2 3" key="1">
    <citation type="submission" date="2018-06" db="EMBL/GenBank/DDBJ databases">
        <title>Comparative genomics reveals the genomic features of Rhizophagus irregularis, R. cerebriforme, R. diaphanum and Gigaspora rosea, and their symbiotic lifestyle signature.</title>
        <authorList>
            <person name="Morin E."/>
            <person name="San Clemente H."/>
            <person name="Chen E.C.H."/>
            <person name="De La Providencia I."/>
            <person name="Hainaut M."/>
            <person name="Kuo A."/>
            <person name="Kohler A."/>
            <person name="Murat C."/>
            <person name="Tang N."/>
            <person name="Roy S."/>
            <person name="Loubradou J."/>
            <person name="Henrissat B."/>
            <person name="Grigoriev I.V."/>
            <person name="Corradi N."/>
            <person name="Roux C."/>
            <person name="Martin F.M."/>
        </authorList>
    </citation>
    <scope>NUCLEOTIDE SEQUENCE [LARGE SCALE GENOMIC DNA]</scope>
    <source>
        <strain evidence="2 3">DAOM 227022</strain>
    </source>
</reference>
<evidence type="ECO:0000256" key="1">
    <source>
        <dbReference type="SAM" id="MobiDB-lite"/>
    </source>
</evidence>
<dbReference type="AlphaFoldDB" id="A0A397TEF6"/>
<feature type="compositionally biased region" description="Polar residues" evidence="1">
    <location>
        <begin position="26"/>
        <end position="45"/>
    </location>
</feature>
<keyword evidence="3" id="KW-1185">Reference proteome</keyword>
<dbReference type="Proteomes" id="UP000265703">
    <property type="component" value="Unassembled WGS sequence"/>
</dbReference>
<feature type="region of interest" description="Disordered" evidence="1">
    <location>
        <begin position="26"/>
        <end position="59"/>
    </location>
</feature>
<accession>A0A397TEF6</accession>
<evidence type="ECO:0000313" key="3">
    <source>
        <dbReference type="Proteomes" id="UP000265703"/>
    </source>
</evidence>
<sequence length="361" mass="40586">MLLNLNLSFCTCPQMIYVTITPSSLNPSPAENSTIPMDTSSSNDSLIKKSNQKKKKNSTQQYTLVKPLELAQPQVPIDTLIDISEHSIPAQEELTSKDNDLAQSISIPLEIMDITFNEIVNESIDMIIDQLDSTHLSEALPNIMPDQTITRYSPTLSSTGILDKSHSFTPSPVASPNADSPVRPLFFDTRVAVQQAQVAIRKDPCIKHIKAIKHKKEYLKSIKAEEAFTNRSQHALSPPLEYTYDGYISVPSVIVKFCKHEGLIKAANYFKNGNYNGRIKLIPKTYYRMGRDKVSCREFKIINVPIDIDLDIVEKAIRNLLKGETFYLRHPAKHIVDNKSHCRDIFFTASSSSTCNNLKLT</sequence>
<protein>
    <submittedName>
        <fullName evidence="2">Uncharacterized protein</fullName>
    </submittedName>
</protein>
<dbReference type="OrthoDB" id="2412271at2759"/>
<evidence type="ECO:0000313" key="2">
    <source>
        <dbReference type="EMBL" id="RIA96640.1"/>
    </source>
</evidence>
<dbReference type="EMBL" id="QKYT01000042">
    <property type="protein sequence ID" value="RIA96640.1"/>
    <property type="molecule type" value="Genomic_DNA"/>
</dbReference>
<gene>
    <name evidence="2" type="ORF">C1645_733130</name>
</gene>
<comment type="caution">
    <text evidence="2">The sequence shown here is derived from an EMBL/GenBank/DDBJ whole genome shotgun (WGS) entry which is preliminary data.</text>
</comment>
<proteinExistence type="predicted"/>
<organism evidence="2 3">
    <name type="scientific">Glomus cerebriforme</name>
    <dbReference type="NCBI Taxonomy" id="658196"/>
    <lineage>
        <taxon>Eukaryota</taxon>
        <taxon>Fungi</taxon>
        <taxon>Fungi incertae sedis</taxon>
        <taxon>Mucoromycota</taxon>
        <taxon>Glomeromycotina</taxon>
        <taxon>Glomeromycetes</taxon>
        <taxon>Glomerales</taxon>
        <taxon>Glomeraceae</taxon>
        <taxon>Glomus</taxon>
    </lineage>
</organism>